<dbReference type="AlphaFoldDB" id="X1A7T3"/>
<reference evidence="2" key="1">
    <citation type="journal article" date="2014" name="Front. Microbiol.">
        <title>High frequency of phylogenetically diverse reductive dehalogenase-homologous genes in deep subseafloor sedimentary metagenomes.</title>
        <authorList>
            <person name="Kawai M."/>
            <person name="Futagami T."/>
            <person name="Toyoda A."/>
            <person name="Takaki Y."/>
            <person name="Nishi S."/>
            <person name="Hori S."/>
            <person name="Arai W."/>
            <person name="Tsubouchi T."/>
            <person name="Morono Y."/>
            <person name="Uchiyama I."/>
            <person name="Ito T."/>
            <person name="Fujiyama A."/>
            <person name="Inagaki F."/>
            <person name="Takami H."/>
        </authorList>
    </citation>
    <scope>NUCLEOTIDE SEQUENCE</scope>
    <source>
        <strain evidence="2">Expedition CK06-06</strain>
    </source>
</reference>
<proteinExistence type="predicted"/>
<protein>
    <recommendedName>
        <fullName evidence="1">Penicillin-binding protein transpeptidase domain-containing protein</fullName>
    </recommendedName>
</protein>
<evidence type="ECO:0000313" key="2">
    <source>
        <dbReference type="EMBL" id="GAG56261.1"/>
    </source>
</evidence>
<evidence type="ECO:0000259" key="1">
    <source>
        <dbReference type="Pfam" id="PF00905"/>
    </source>
</evidence>
<organism evidence="2">
    <name type="scientific">marine sediment metagenome</name>
    <dbReference type="NCBI Taxonomy" id="412755"/>
    <lineage>
        <taxon>unclassified sequences</taxon>
        <taxon>metagenomes</taxon>
        <taxon>ecological metagenomes</taxon>
    </lineage>
</organism>
<dbReference type="PANTHER" id="PTHR30627:SF2">
    <property type="entry name" value="PEPTIDOGLYCAN D,D-TRANSPEPTIDASE MRDA"/>
    <property type="match status" value="1"/>
</dbReference>
<dbReference type="Pfam" id="PF00905">
    <property type="entry name" value="Transpeptidase"/>
    <property type="match status" value="1"/>
</dbReference>
<accession>X1A7T3</accession>
<dbReference type="Gene3D" id="3.40.710.10">
    <property type="entry name" value="DD-peptidase/beta-lactamase superfamily"/>
    <property type="match status" value="1"/>
</dbReference>
<dbReference type="GO" id="GO:0071972">
    <property type="term" value="F:peptidoglycan L,D-transpeptidase activity"/>
    <property type="evidence" value="ECO:0007669"/>
    <property type="project" value="TreeGrafter"/>
</dbReference>
<gene>
    <name evidence="2" type="ORF">S01H4_13641</name>
</gene>
<dbReference type="GO" id="GO:0071555">
    <property type="term" value="P:cell wall organization"/>
    <property type="evidence" value="ECO:0007669"/>
    <property type="project" value="TreeGrafter"/>
</dbReference>
<feature type="non-terminal residue" evidence="2">
    <location>
        <position position="107"/>
    </location>
</feature>
<comment type="caution">
    <text evidence="2">The sequence shown here is derived from an EMBL/GenBank/DDBJ whole genome shotgun (WGS) entry which is preliminary data.</text>
</comment>
<dbReference type="PANTHER" id="PTHR30627">
    <property type="entry name" value="PEPTIDOGLYCAN D,D-TRANSPEPTIDASE"/>
    <property type="match status" value="1"/>
</dbReference>
<dbReference type="InterPro" id="IPR050515">
    <property type="entry name" value="Beta-lactam/transpept"/>
</dbReference>
<dbReference type="GO" id="GO:0005886">
    <property type="term" value="C:plasma membrane"/>
    <property type="evidence" value="ECO:0007669"/>
    <property type="project" value="TreeGrafter"/>
</dbReference>
<feature type="domain" description="Penicillin-binding protein transpeptidase" evidence="1">
    <location>
        <begin position="2"/>
        <end position="104"/>
    </location>
</feature>
<sequence length="107" mass="12083">MSFGFGSKLDSDFTNELKGFVPEASYYDKYYGKNGWRAMTLISLAIGQGELTTTPLQMANMTAAIANRGFYCTPHIVKSIEGQSDIDFRFREKHKTKIDSSHFEVII</sequence>
<dbReference type="GO" id="GO:0008658">
    <property type="term" value="F:penicillin binding"/>
    <property type="evidence" value="ECO:0007669"/>
    <property type="project" value="InterPro"/>
</dbReference>
<dbReference type="SUPFAM" id="SSF56601">
    <property type="entry name" value="beta-lactamase/transpeptidase-like"/>
    <property type="match status" value="1"/>
</dbReference>
<name>X1A7T3_9ZZZZ</name>
<dbReference type="EMBL" id="BART01006003">
    <property type="protein sequence ID" value="GAG56261.1"/>
    <property type="molecule type" value="Genomic_DNA"/>
</dbReference>
<dbReference type="InterPro" id="IPR001460">
    <property type="entry name" value="PCN-bd_Tpept"/>
</dbReference>
<dbReference type="InterPro" id="IPR012338">
    <property type="entry name" value="Beta-lactam/transpept-like"/>
</dbReference>